<protein>
    <submittedName>
        <fullName evidence="1">Predicted protein</fullName>
    </submittedName>
</protein>
<sequence>MIRPMCSTTPATNDKLNCSAPSARDAPTPFRSWGTFKRNRVRQRGCDGIRYWR</sequence>
<dbReference type="KEGG" id="lbc:LACBIDRAFT_315491"/>
<accession>B0D2I5</accession>
<dbReference type="RefSeq" id="XP_001878403.1">
    <property type="nucleotide sequence ID" value="XM_001878368.1"/>
</dbReference>
<organism evidence="2">
    <name type="scientific">Laccaria bicolor (strain S238N-H82 / ATCC MYA-4686)</name>
    <name type="common">Bicoloured deceiver</name>
    <name type="synonym">Laccaria laccata var. bicolor</name>
    <dbReference type="NCBI Taxonomy" id="486041"/>
    <lineage>
        <taxon>Eukaryota</taxon>
        <taxon>Fungi</taxon>
        <taxon>Dikarya</taxon>
        <taxon>Basidiomycota</taxon>
        <taxon>Agaricomycotina</taxon>
        <taxon>Agaricomycetes</taxon>
        <taxon>Agaricomycetidae</taxon>
        <taxon>Agaricales</taxon>
        <taxon>Agaricineae</taxon>
        <taxon>Hydnangiaceae</taxon>
        <taxon>Laccaria</taxon>
    </lineage>
</organism>
<dbReference type="InParanoid" id="B0D2I5"/>
<keyword evidence="2" id="KW-1185">Reference proteome</keyword>
<reference evidence="1 2" key="1">
    <citation type="journal article" date="2008" name="Nature">
        <title>The genome of Laccaria bicolor provides insights into mycorrhizal symbiosis.</title>
        <authorList>
            <person name="Martin F."/>
            <person name="Aerts A."/>
            <person name="Ahren D."/>
            <person name="Brun A."/>
            <person name="Danchin E.G.J."/>
            <person name="Duchaussoy F."/>
            <person name="Gibon J."/>
            <person name="Kohler A."/>
            <person name="Lindquist E."/>
            <person name="Pereda V."/>
            <person name="Salamov A."/>
            <person name="Shapiro H.J."/>
            <person name="Wuyts J."/>
            <person name="Blaudez D."/>
            <person name="Buee M."/>
            <person name="Brokstein P."/>
            <person name="Canbaeck B."/>
            <person name="Cohen D."/>
            <person name="Courty P.E."/>
            <person name="Coutinho P.M."/>
            <person name="Delaruelle C."/>
            <person name="Detter J.C."/>
            <person name="Deveau A."/>
            <person name="DiFazio S."/>
            <person name="Duplessis S."/>
            <person name="Fraissinet-Tachet L."/>
            <person name="Lucic E."/>
            <person name="Frey-Klett P."/>
            <person name="Fourrey C."/>
            <person name="Feussner I."/>
            <person name="Gay G."/>
            <person name="Grimwood J."/>
            <person name="Hoegger P.J."/>
            <person name="Jain P."/>
            <person name="Kilaru S."/>
            <person name="Labbe J."/>
            <person name="Lin Y.C."/>
            <person name="Legue V."/>
            <person name="Le Tacon F."/>
            <person name="Marmeisse R."/>
            <person name="Melayah D."/>
            <person name="Montanini B."/>
            <person name="Muratet M."/>
            <person name="Nehls U."/>
            <person name="Niculita-Hirzel H."/>
            <person name="Oudot-Le Secq M.P."/>
            <person name="Peter M."/>
            <person name="Quesneville H."/>
            <person name="Rajashekar B."/>
            <person name="Reich M."/>
            <person name="Rouhier N."/>
            <person name="Schmutz J."/>
            <person name="Yin T."/>
            <person name="Chalot M."/>
            <person name="Henrissat B."/>
            <person name="Kuees U."/>
            <person name="Lucas S."/>
            <person name="Van de Peer Y."/>
            <person name="Podila G.K."/>
            <person name="Polle A."/>
            <person name="Pukkila P.J."/>
            <person name="Richardson P.M."/>
            <person name="Rouze P."/>
            <person name="Sanders I.R."/>
            <person name="Stajich J.E."/>
            <person name="Tunlid A."/>
            <person name="Tuskan G."/>
            <person name="Grigoriev I.V."/>
        </authorList>
    </citation>
    <scope>NUCLEOTIDE SEQUENCE [LARGE SCALE GENOMIC DNA]</scope>
    <source>
        <strain evidence="2">S238N-H82 / ATCC MYA-4686</strain>
    </source>
</reference>
<dbReference type="EMBL" id="DS547096">
    <property type="protein sequence ID" value="EDR11102.1"/>
    <property type="molecule type" value="Genomic_DNA"/>
</dbReference>
<dbReference type="AlphaFoldDB" id="B0D2I5"/>
<dbReference type="GeneID" id="6074287"/>
<name>B0D2I5_LACBS</name>
<evidence type="ECO:0000313" key="2">
    <source>
        <dbReference type="Proteomes" id="UP000001194"/>
    </source>
</evidence>
<dbReference type="HOGENOM" id="CLU_3069074_0_0_1"/>
<proteinExistence type="predicted"/>
<gene>
    <name evidence="1" type="ORF">LACBIDRAFT_315491</name>
</gene>
<dbReference type="Proteomes" id="UP000001194">
    <property type="component" value="Unassembled WGS sequence"/>
</dbReference>
<evidence type="ECO:0000313" key="1">
    <source>
        <dbReference type="EMBL" id="EDR11102.1"/>
    </source>
</evidence>